<dbReference type="InterPro" id="IPR007278">
    <property type="entry name" value="DUF397"/>
</dbReference>
<feature type="domain" description="DUF397" evidence="1">
    <location>
        <begin position="15"/>
        <end position="69"/>
    </location>
</feature>
<keyword evidence="3" id="KW-1185">Reference proteome</keyword>
<organism evidence="2 3">
    <name type="scientific">Sphaerisporangium melleum</name>
    <dbReference type="NCBI Taxonomy" id="321316"/>
    <lineage>
        <taxon>Bacteria</taxon>
        <taxon>Bacillati</taxon>
        <taxon>Actinomycetota</taxon>
        <taxon>Actinomycetes</taxon>
        <taxon>Streptosporangiales</taxon>
        <taxon>Streptosporangiaceae</taxon>
        <taxon>Sphaerisporangium</taxon>
    </lineage>
</organism>
<comment type="caution">
    <text evidence="2">The sequence shown here is derived from an EMBL/GenBank/DDBJ whole genome shotgun (WGS) entry which is preliminary data.</text>
</comment>
<evidence type="ECO:0000259" key="1">
    <source>
        <dbReference type="Pfam" id="PF04149"/>
    </source>
</evidence>
<name>A0A917VFL9_9ACTN</name>
<dbReference type="RefSeq" id="WP_372444504.1">
    <property type="nucleotide sequence ID" value="NZ_BMNT01000008.1"/>
</dbReference>
<evidence type="ECO:0000313" key="2">
    <source>
        <dbReference type="EMBL" id="GGK75379.1"/>
    </source>
</evidence>
<accession>A0A917VFL9</accession>
<dbReference type="EMBL" id="BMNT01000008">
    <property type="protein sequence ID" value="GGK75379.1"/>
    <property type="molecule type" value="Genomic_DNA"/>
</dbReference>
<protein>
    <recommendedName>
        <fullName evidence="1">DUF397 domain-containing protein</fullName>
    </recommendedName>
</protein>
<dbReference type="AlphaFoldDB" id="A0A917VFL9"/>
<reference evidence="2" key="2">
    <citation type="submission" date="2020-09" db="EMBL/GenBank/DDBJ databases">
        <authorList>
            <person name="Sun Q."/>
            <person name="Ohkuma M."/>
        </authorList>
    </citation>
    <scope>NUCLEOTIDE SEQUENCE</scope>
    <source>
        <strain evidence="2">JCM 13064</strain>
    </source>
</reference>
<dbReference type="Pfam" id="PF04149">
    <property type="entry name" value="DUF397"/>
    <property type="match status" value="1"/>
</dbReference>
<dbReference type="Proteomes" id="UP000645217">
    <property type="component" value="Unassembled WGS sequence"/>
</dbReference>
<evidence type="ECO:0000313" key="3">
    <source>
        <dbReference type="Proteomes" id="UP000645217"/>
    </source>
</evidence>
<sequence length="73" mass="7962">MTARAHDLAKELTNATWVKSSRSGTTGGNRVEVALHIRSIVAVRDSKSLHTSAVLIPRAAWSSFLTSMKNRTL</sequence>
<proteinExistence type="predicted"/>
<reference evidence="2" key="1">
    <citation type="journal article" date="2014" name="Int. J. Syst. Evol. Microbiol.">
        <title>Complete genome sequence of Corynebacterium casei LMG S-19264T (=DSM 44701T), isolated from a smear-ripened cheese.</title>
        <authorList>
            <consortium name="US DOE Joint Genome Institute (JGI-PGF)"/>
            <person name="Walter F."/>
            <person name="Albersmeier A."/>
            <person name="Kalinowski J."/>
            <person name="Ruckert C."/>
        </authorList>
    </citation>
    <scope>NUCLEOTIDE SEQUENCE</scope>
    <source>
        <strain evidence="2">JCM 13064</strain>
    </source>
</reference>
<gene>
    <name evidence="2" type="ORF">GCM10007964_17740</name>
</gene>